<evidence type="ECO:0000256" key="1">
    <source>
        <dbReference type="SAM" id="MobiDB-lite"/>
    </source>
</evidence>
<evidence type="ECO:0000256" key="2">
    <source>
        <dbReference type="SAM" id="SignalP"/>
    </source>
</evidence>
<dbReference type="AlphaFoldDB" id="A0A7S2DY81"/>
<dbReference type="EMBL" id="HBGQ01062099">
    <property type="protein sequence ID" value="CAD9467583.1"/>
    <property type="molecule type" value="Transcribed_RNA"/>
</dbReference>
<sequence>MSRFVVVQVLLLLKASAAADHLRGAPDWVDANLRAMSDSTAAPTSSQTAASTSASTSASTPASTSAPTSASTSASTAAPTSASTSAPTSSSTHRPWRGACGLLTCAQDFVCCDEAPAALCGHPGSTCCYNPSKTIANICAPGWACNEATGYCDIQSNYTTVQCGALTCAAGATCCDQAPVAVCGAPGHKCCYKSGSMMAMICVEGTTCNNETGICKADFVEDAEEGAAYLLSMGLFLSMFR</sequence>
<feature type="region of interest" description="Disordered" evidence="1">
    <location>
        <begin position="40"/>
        <end position="94"/>
    </location>
</feature>
<evidence type="ECO:0008006" key="4">
    <source>
        <dbReference type="Google" id="ProtNLM"/>
    </source>
</evidence>
<name>A0A7S2DY81_9DINO</name>
<protein>
    <recommendedName>
        <fullName evidence="4">Granulins domain-containing protein</fullName>
    </recommendedName>
</protein>
<feature type="signal peptide" evidence="2">
    <location>
        <begin position="1"/>
        <end position="19"/>
    </location>
</feature>
<proteinExistence type="predicted"/>
<evidence type="ECO:0000313" key="3">
    <source>
        <dbReference type="EMBL" id="CAD9467583.1"/>
    </source>
</evidence>
<reference evidence="3" key="1">
    <citation type="submission" date="2021-01" db="EMBL/GenBank/DDBJ databases">
        <authorList>
            <person name="Corre E."/>
            <person name="Pelletier E."/>
            <person name="Niang G."/>
            <person name="Scheremetjew M."/>
            <person name="Finn R."/>
            <person name="Kale V."/>
            <person name="Holt S."/>
            <person name="Cochrane G."/>
            <person name="Meng A."/>
            <person name="Brown T."/>
            <person name="Cohen L."/>
        </authorList>
    </citation>
    <scope>NUCLEOTIDE SEQUENCE</scope>
    <source>
        <strain evidence="3">CCMP2222</strain>
    </source>
</reference>
<organism evidence="3">
    <name type="scientific">Alexandrium andersonii</name>
    <dbReference type="NCBI Taxonomy" id="327968"/>
    <lineage>
        <taxon>Eukaryota</taxon>
        <taxon>Sar</taxon>
        <taxon>Alveolata</taxon>
        <taxon>Dinophyceae</taxon>
        <taxon>Gonyaulacales</taxon>
        <taxon>Pyrocystaceae</taxon>
        <taxon>Alexandrium</taxon>
    </lineage>
</organism>
<keyword evidence="2" id="KW-0732">Signal</keyword>
<feature type="compositionally biased region" description="Low complexity" evidence="1">
    <location>
        <begin position="40"/>
        <end position="92"/>
    </location>
</feature>
<feature type="chain" id="PRO_5031293627" description="Granulins domain-containing protein" evidence="2">
    <location>
        <begin position="20"/>
        <end position="241"/>
    </location>
</feature>
<gene>
    <name evidence="3" type="ORF">AAND1436_LOCUS30003</name>
</gene>
<accession>A0A7S2DY81</accession>